<keyword evidence="3" id="KW-1185">Reference proteome</keyword>
<dbReference type="Pfam" id="PF06961">
    <property type="entry name" value="DUF1294"/>
    <property type="match status" value="1"/>
</dbReference>
<evidence type="ECO:0000313" key="2">
    <source>
        <dbReference type="EMBL" id="SDC71328.1"/>
    </source>
</evidence>
<keyword evidence="1" id="KW-0812">Transmembrane</keyword>
<accession>A0A1G6NU78</accession>
<protein>
    <submittedName>
        <fullName evidence="2">Uncharacterized membrane protein YsdA, DUF1294 family</fullName>
    </submittedName>
</protein>
<reference evidence="3" key="1">
    <citation type="submission" date="2016-10" db="EMBL/GenBank/DDBJ databases">
        <authorList>
            <person name="Varghese N."/>
            <person name="Submissions S."/>
        </authorList>
    </citation>
    <scope>NUCLEOTIDE SEQUENCE [LARGE SCALE GENOMIC DNA]</scope>
    <source>
        <strain evidence="3">CGMCC 1.9108</strain>
    </source>
</reference>
<evidence type="ECO:0000256" key="1">
    <source>
        <dbReference type="SAM" id="Phobius"/>
    </source>
</evidence>
<dbReference type="EMBL" id="FMZV01000003">
    <property type="protein sequence ID" value="SDC71328.1"/>
    <property type="molecule type" value="Genomic_DNA"/>
</dbReference>
<feature type="transmembrane region" description="Helical" evidence="1">
    <location>
        <begin position="69"/>
        <end position="86"/>
    </location>
</feature>
<sequence length="90" mass="10359">MWNAVIYLWAINGLMVALFAWDRLATRWNRVRVPEHLLLWLAALGASPAAFLSRWLFRHKTGNRPFGRWLWSVALLQLTAGLVVAGKDLF</sequence>
<evidence type="ECO:0000313" key="3">
    <source>
        <dbReference type="Proteomes" id="UP000199628"/>
    </source>
</evidence>
<dbReference type="RefSeq" id="WP_093028601.1">
    <property type="nucleotide sequence ID" value="NZ_FMZV01000003.1"/>
</dbReference>
<dbReference type="InterPro" id="IPR010718">
    <property type="entry name" value="DUF1294"/>
</dbReference>
<name>A0A1G6NU78_9RHOB</name>
<keyword evidence="1" id="KW-1133">Transmembrane helix</keyword>
<dbReference type="STRING" id="639004.SAMN04488239_103219"/>
<gene>
    <name evidence="2" type="ORF">SAMN04488239_103219</name>
</gene>
<proteinExistence type="predicted"/>
<dbReference type="AlphaFoldDB" id="A0A1G6NU78"/>
<dbReference type="Proteomes" id="UP000199628">
    <property type="component" value="Unassembled WGS sequence"/>
</dbReference>
<feature type="transmembrane region" description="Helical" evidence="1">
    <location>
        <begin position="37"/>
        <end position="57"/>
    </location>
</feature>
<feature type="transmembrane region" description="Helical" evidence="1">
    <location>
        <begin position="6"/>
        <end position="25"/>
    </location>
</feature>
<keyword evidence="1" id="KW-0472">Membrane</keyword>
<dbReference type="OrthoDB" id="72963at2"/>
<organism evidence="2 3">
    <name type="scientific">Ruegeria marina</name>
    <dbReference type="NCBI Taxonomy" id="639004"/>
    <lineage>
        <taxon>Bacteria</taxon>
        <taxon>Pseudomonadati</taxon>
        <taxon>Pseudomonadota</taxon>
        <taxon>Alphaproteobacteria</taxon>
        <taxon>Rhodobacterales</taxon>
        <taxon>Roseobacteraceae</taxon>
        <taxon>Ruegeria</taxon>
    </lineage>
</organism>